<reference evidence="9" key="2">
    <citation type="journal article" date="2020" name="Front. Microbiol.">
        <title>Phenotypic and Genetic Characterization of the Cheese Ripening Yeast Geotrichum candidum.</title>
        <authorList>
            <person name="Perkins V."/>
            <person name="Vignola S."/>
            <person name="Lessard M.H."/>
            <person name="Plante P.L."/>
            <person name="Corbeil J."/>
            <person name="Dugat-Bony E."/>
            <person name="Frenette M."/>
            <person name="Labrie S."/>
        </authorList>
    </citation>
    <scope>NUCLEOTIDE SEQUENCE</scope>
    <source>
        <strain evidence="9">LMA-70</strain>
    </source>
</reference>
<evidence type="ECO:0000259" key="7">
    <source>
        <dbReference type="PROSITE" id="PS50076"/>
    </source>
</evidence>
<evidence type="ECO:0000256" key="6">
    <source>
        <dbReference type="SAM" id="MobiDB-lite"/>
    </source>
</evidence>
<dbReference type="Proteomes" id="UP000750522">
    <property type="component" value="Unassembled WGS sequence"/>
</dbReference>
<evidence type="ECO:0000256" key="3">
    <source>
        <dbReference type="ARBA" id="ARBA00022824"/>
    </source>
</evidence>
<dbReference type="InterPro" id="IPR036869">
    <property type="entry name" value="J_dom_sf"/>
</dbReference>
<organism evidence="8 10">
    <name type="scientific">Geotrichum candidum</name>
    <name type="common">Oospora lactis</name>
    <name type="synonym">Dipodascus geotrichum</name>
    <dbReference type="NCBI Taxonomy" id="1173061"/>
    <lineage>
        <taxon>Eukaryota</taxon>
        <taxon>Fungi</taxon>
        <taxon>Dikarya</taxon>
        <taxon>Ascomycota</taxon>
        <taxon>Saccharomycotina</taxon>
        <taxon>Dipodascomycetes</taxon>
        <taxon>Dipodascales</taxon>
        <taxon>Dipodascaceae</taxon>
        <taxon>Geotrichum</taxon>
    </lineage>
</organism>
<comment type="caution">
    <text evidence="8">The sequence shown here is derived from an EMBL/GenBank/DDBJ whole genome shotgun (WGS) entry which is preliminary data.</text>
</comment>
<dbReference type="STRING" id="1173061.A0A0J9XIY1"/>
<dbReference type="GO" id="GO:0030544">
    <property type="term" value="F:Hsp70 protein binding"/>
    <property type="evidence" value="ECO:0007669"/>
    <property type="project" value="TreeGrafter"/>
</dbReference>
<feature type="region of interest" description="Disordered" evidence="6">
    <location>
        <begin position="95"/>
        <end position="115"/>
    </location>
</feature>
<evidence type="ECO:0000313" key="10">
    <source>
        <dbReference type="Proteomes" id="UP000242525"/>
    </source>
</evidence>
<gene>
    <name evidence="8" type="ORF">BN980_GECA23s00175g</name>
    <name evidence="9" type="ORF">DV451_003158</name>
</gene>
<keyword evidence="4" id="KW-1133">Transmembrane helix</keyword>
<dbReference type="GO" id="GO:0071218">
    <property type="term" value="P:cellular response to misfolded protein"/>
    <property type="evidence" value="ECO:0007669"/>
    <property type="project" value="TreeGrafter"/>
</dbReference>
<dbReference type="InterPro" id="IPR001623">
    <property type="entry name" value="DnaJ_domain"/>
</dbReference>
<dbReference type="Gene3D" id="1.10.287.110">
    <property type="entry name" value="DnaJ domain"/>
    <property type="match status" value="1"/>
</dbReference>
<reference evidence="9" key="3">
    <citation type="submission" date="2020-01" db="EMBL/GenBank/DDBJ databases">
        <authorList>
            <person name="Perkins V."/>
            <person name="Lessard M.-H."/>
            <person name="Dugat-Bony E."/>
            <person name="Frenette M."/>
            <person name="Labrie S."/>
        </authorList>
    </citation>
    <scope>NUCLEOTIDE SEQUENCE</scope>
    <source>
        <strain evidence="9">LMA-70</strain>
    </source>
</reference>
<dbReference type="Proteomes" id="UP000242525">
    <property type="component" value="Unassembled WGS sequence"/>
</dbReference>
<dbReference type="Pfam" id="PF00226">
    <property type="entry name" value="DnaJ"/>
    <property type="match status" value="1"/>
</dbReference>
<accession>A0A0J9XIY1</accession>
<dbReference type="EMBL" id="CCBN010000023">
    <property type="protein sequence ID" value="CDO57566.1"/>
    <property type="molecule type" value="Genomic_DNA"/>
</dbReference>
<evidence type="ECO:0000256" key="5">
    <source>
        <dbReference type="ARBA" id="ARBA00023136"/>
    </source>
</evidence>
<reference evidence="8 10" key="1">
    <citation type="submission" date="2014-03" db="EMBL/GenBank/DDBJ databases">
        <authorList>
            <person name="Casaregola S."/>
        </authorList>
    </citation>
    <scope>NUCLEOTIDE SEQUENCE [LARGE SCALE GENOMIC DNA]</scope>
    <source>
        <strain evidence="8 10">CLIB 918</strain>
    </source>
</reference>
<dbReference type="PRINTS" id="PR00625">
    <property type="entry name" value="JDOMAIN"/>
</dbReference>
<evidence type="ECO:0000313" key="9">
    <source>
        <dbReference type="EMBL" id="KAF5099024.1"/>
    </source>
</evidence>
<feature type="domain" description="J" evidence="7">
    <location>
        <begin position="35"/>
        <end position="99"/>
    </location>
</feature>
<dbReference type="InterPro" id="IPR018253">
    <property type="entry name" value="DnaJ_domain_CS"/>
</dbReference>
<dbReference type="EMBL" id="QQZK01000065">
    <property type="protein sequence ID" value="KAF5099024.1"/>
    <property type="molecule type" value="Genomic_DNA"/>
</dbReference>
<sequence length="334" mass="37080">MSSSSREHNHGPQTREYTSAQAAAVNRVKKCKVTDYYAVLDIESSATETEIRKAYRKLALIMHPDKNGAPGADEAFKMVSKAFQVLSDPQKKRIFDQTGMDPESRGVPSGGGGGGPSMFTRAPGGGAAGMHEMPFGPDTTPYDLFNMFFGGAGGPQHGTFQTQFGPGIRVHFNGPGNPFQQARRQAAPQEEENVFSILRLLPLLLLFIAPLLSSFFSGSGGNYMSANAHFEFTPQAPYTSQHHTPHHNVPYYVNPAEVEDYTPRKFNQLGKRAEVSYIQTLRTLCTREYQYKQQKILDSQGWFSVDQEAYDKAKSLKLQHCDKLNELGISHDMF</sequence>
<evidence type="ECO:0000256" key="4">
    <source>
        <dbReference type="ARBA" id="ARBA00022989"/>
    </source>
</evidence>
<dbReference type="OrthoDB" id="1507364at2759"/>
<keyword evidence="10" id="KW-1185">Reference proteome</keyword>
<dbReference type="PROSITE" id="PS00636">
    <property type="entry name" value="DNAJ_1"/>
    <property type="match status" value="1"/>
</dbReference>
<protein>
    <submittedName>
        <fullName evidence="8">Similar to Saccharomyces cerevisiae YMR161W HLJ1 Co-chaperone for Hsp40p, anchored in the ER membrane</fullName>
    </submittedName>
</protein>
<dbReference type="InterPro" id="IPR015399">
    <property type="entry name" value="DUF1977_DnaJ-like"/>
</dbReference>
<keyword evidence="5" id="KW-0472">Membrane</keyword>
<keyword evidence="3" id="KW-0256">Endoplasmic reticulum</keyword>
<proteinExistence type="predicted"/>
<dbReference type="SMART" id="SM00271">
    <property type="entry name" value="DnaJ"/>
    <property type="match status" value="1"/>
</dbReference>
<comment type="subcellular location">
    <subcellularLocation>
        <location evidence="1">Endoplasmic reticulum membrane</location>
        <topology evidence="1">Single-pass membrane protein</topology>
    </subcellularLocation>
</comment>
<evidence type="ECO:0000256" key="2">
    <source>
        <dbReference type="ARBA" id="ARBA00022692"/>
    </source>
</evidence>
<evidence type="ECO:0000256" key="1">
    <source>
        <dbReference type="ARBA" id="ARBA00004389"/>
    </source>
</evidence>
<name>A0A0J9XIY1_GEOCN</name>
<dbReference type="PROSITE" id="PS50076">
    <property type="entry name" value="DNAJ_2"/>
    <property type="match status" value="1"/>
</dbReference>
<dbReference type="AlphaFoldDB" id="A0A0J9XIY1"/>
<dbReference type="GO" id="GO:0005789">
    <property type="term" value="C:endoplasmic reticulum membrane"/>
    <property type="evidence" value="ECO:0007669"/>
    <property type="project" value="UniProtKB-SubCell"/>
</dbReference>
<dbReference type="FunFam" id="1.10.287.110:FF:000070">
    <property type="entry name" value="Endoplasmic reticulum protein, putative"/>
    <property type="match status" value="1"/>
</dbReference>
<dbReference type="Pfam" id="PF09320">
    <property type="entry name" value="DUF1977"/>
    <property type="match status" value="1"/>
</dbReference>
<dbReference type="PANTHER" id="PTHR43908:SF3">
    <property type="entry name" value="AT29763P-RELATED"/>
    <property type="match status" value="1"/>
</dbReference>
<dbReference type="PANTHER" id="PTHR43908">
    <property type="entry name" value="AT29763P-RELATED"/>
    <property type="match status" value="1"/>
</dbReference>
<keyword evidence="2" id="KW-0812">Transmembrane</keyword>
<dbReference type="CDD" id="cd06257">
    <property type="entry name" value="DnaJ"/>
    <property type="match status" value="1"/>
</dbReference>
<dbReference type="InterPro" id="IPR051100">
    <property type="entry name" value="DnaJ_subfamily_B/C"/>
</dbReference>
<evidence type="ECO:0000313" key="8">
    <source>
        <dbReference type="EMBL" id="CDO57566.1"/>
    </source>
</evidence>
<dbReference type="SUPFAM" id="SSF46565">
    <property type="entry name" value="Chaperone J-domain"/>
    <property type="match status" value="1"/>
</dbReference>